<dbReference type="RefSeq" id="WP_085005665.1">
    <property type="nucleotide sequence ID" value="NZ_MWPR01000007.1"/>
</dbReference>
<evidence type="ECO:0000313" key="2">
    <source>
        <dbReference type="Proteomes" id="UP000192521"/>
    </source>
</evidence>
<comment type="caution">
    <text evidence="1">The sequence shown here is derived from an EMBL/GenBank/DDBJ whole genome shotgun (WGS) entry which is preliminary data.</text>
</comment>
<organism evidence="1 2">
    <name type="scientific">Kluyvera intermedia</name>
    <name type="common">Enterobacter intermedius</name>
    <dbReference type="NCBI Taxonomy" id="61648"/>
    <lineage>
        <taxon>Bacteria</taxon>
        <taxon>Pseudomonadati</taxon>
        <taxon>Pseudomonadota</taxon>
        <taxon>Gammaproteobacteria</taxon>
        <taxon>Enterobacterales</taxon>
        <taxon>Enterobacteriaceae</taxon>
        <taxon>Kluyvera</taxon>
    </lineage>
</organism>
<gene>
    <name evidence="1" type="ORF">B2M27_06570</name>
</gene>
<proteinExistence type="predicted"/>
<evidence type="ECO:0000313" key="1">
    <source>
        <dbReference type="EMBL" id="ORJ51105.1"/>
    </source>
</evidence>
<accession>A0ABX3UJT8</accession>
<dbReference type="Gene3D" id="2.60.40.1090">
    <property type="entry name" value="Fimbrial-type adhesion domain"/>
    <property type="match status" value="1"/>
</dbReference>
<dbReference type="InterPro" id="IPR036937">
    <property type="entry name" value="Adhesion_dom_fimbrial_sf"/>
</dbReference>
<dbReference type="EMBL" id="MWPR01000007">
    <property type="protein sequence ID" value="ORJ51105.1"/>
    <property type="molecule type" value="Genomic_DNA"/>
</dbReference>
<sequence length="392" mass="41235">MMFIISLSLSYGEKISAAELTCLSGGNPAPVNVEIAPVNITVSSHITDYSELYRLNMQIVDNVTARCTSSPSGGLVSRAATLTYVSGSGDTSQAGYIIYPTNVSGIGISVNSLDVSGFPAIPAWPAMLTISSETANGTNYWRHQGVTIRLWKIPGDIPSTVSPFGIIGPTVVQGFIPGSGGEHLNPATLTSNRALSESFWIISARALLGSAKLYVGTCNLRTPNQTVQLGKHLNFYRFSEWRDASFIVDCPVKAYGYGGIVNGSISNKTANNKNKAPSLKIIPYSSVIVNDHLGNPLGGTIALDAGGAQGYGVQLAWGDYSTQVTGINPVKPVAFNMPISVSSLVSGYAPTITLGANAPSATVKMAARFIQTEAIPQPGRARAAIEVIANYE</sequence>
<dbReference type="Gene3D" id="2.60.40.3310">
    <property type="match status" value="1"/>
</dbReference>
<evidence type="ECO:0008006" key="3">
    <source>
        <dbReference type="Google" id="ProtNLM"/>
    </source>
</evidence>
<protein>
    <recommendedName>
        <fullName evidence="3">Fimbrial protein</fullName>
    </recommendedName>
</protein>
<name>A0ABX3UJT8_KLUIN</name>
<reference evidence="1 2" key="1">
    <citation type="submission" date="2017-02" db="EMBL/GenBank/DDBJ databases">
        <title>Draft genome sequence of a Kluyvera intermedia isolate from a patient with a pancreatic abscess.</title>
        <authorList>
            <person name="Thele R."/>
        </authorList>
    </citation>
    <scope>NUCLEOTIDE SEQUENCE [LARGE SCALE GENOMIC DNA]</scope>
    <source>
        <strain evidence="1 2">FOSA7093</strain>
    </source>
</reference>
<keyword evidence="2" id="KW-1185">Reference proteome</keyword>
<dbReference type="Proteomes" id="UP000192521">
    <property type="component" value="Unassembled WGS sequence"/>
</dbReference>